<keyword evidence="2" id="KW-1185">Reference proteome</keyword>
<name>A0AAN6UFN8_9PEZI</name>
<accession>A0AAN6UFN8</accession>
<protein>
    <submittedName>
        <fullName evidence="1">Uncharacterized protein</fullName>
    </submittedName>
</protein>
<reference evidence="1" key="2">
    <citation type="submission" date="2023-05" db="EMBL/GenBank/DDBJ databases">
        <authorList>
            <consortium name="Lawrence Berkeley National Laboratory"/>
            <person name="Steindorff A."/>
            <person name="Hensen N."/>
            <person name="Bonometti L."/>
            <person name="Westerberg I."/>
            <person name="Brannstrom I.O."/>
            <person name="Guillou S."/>
            <person name="Cros-Aarteil S."/>
            <person name="Calhoun S."/>
            <person name="Haridas S."/>
            <person name="Kuo A."/>
            <person name="Mondo S."/>
            <person name="Pangilinan J."/>
            <person name="Riley R."/>
            <person name="Labutti K."/>
            <person name="Andreopoulos B."/>
            <person name="Lipzen A."/>
            <person name="Chen C."/>
            <person name="Yanf M."/>
            <person name="Daum C."/>
            <person name="Ng V."/>
            <person name="Clum A."/>
            <person name="Ohm R."/>
            <person name="Martin F."/>
            <person name="Silar P."/>
            <person name="Natvig D."/>
            <person name="Lalanne C."/>
            <person name="Gautier V."/>
            <person name="Ament-Velasquez S.L."/>
            <person name="Kruys A."/>
            <person name="Hutchinson M.I."/>
            <person name="Powell A.J."/>
            <person name="Barry K."/>
            <person name="Miller A.N."/>
            <person name="Grigoriev I.V."/>
            <person name="Debuchy R."/>
            <person name="Gladieux P."/>
            <person name="Thoren M.H."/>
            <person name="Johannesson H."/>
        </authorList>
    </citation>
    <scope>NUCLEOTIDE SEQUENCE</scope>
    <source>
        <strain evidence="1">CBS 123565</strain>
    </source>
</reference>
<comment type="caution">
    <text evidence="1">The sequence shown here is derived from an EMBL/GenBank/DDBJ whole genome shotgun (WGS) entry which is preliminary data.</text>
</comment>
<dbReference type="Proteomes" id="UP001304895">
    <property type="component" value="Unassembled WGS sequence"/>
</dbReference>
<gene>
    <name evidence="1" type="ORF">BT67DRAFT_132963</name>
</gene>
<evidence type="ECO:0000313" key="1">
    <source>
        <dbReference type="EMBL" id="KAK4132015.1"/>
    </source>
</evidence>
<evidence type="ECO:0000313" key="2">
    <source>
        <dbReference type="Proteomes" id="UP001304895"/>
    </source>
</evidence>
<sequence>MRHLSQVNGIAASRTPISWVVPAIIQGEDSFSGPTLRLLTSLVHALINRSETIVVQYIWCLGNPTKPRGVRGSIAASSLERQGVLPVRSLVLRCSKSRRTPRRRYPGPAWNVVTNTCIPPRWGLKVASLSRTKNGETATLRCPQPFWSRSSCFTAFFPLGGKVSR</sequence>
<proteinExistence type="predicted"/>
<dbReference type="AlphaFoldDB" id="A0AAN6UFN8"/>
<dbReference type="EMBL" id="MU853420">
    <property type="protein sequence ID" value="KAK4132015.1"/>
    <property type="molecule type" value="Genomic_DNA"/>
</dbReference>
<reference evidence="1" key="1">
    <citation type="journal article" date="2023" name="Mol. Phylogenet. Evol.">
        <title>Genome-scale phylogeny and comparative genomics of the fungal order Sordariales.</title>
        <authorList>
            <person name="Hensen N."/>
            <person name="Bonometti L."/>
            <person name="Westerberg I."/>
            <person name="Brannstrom I.O."/>
            <person name="Guillou S."/>
            <person name="Cros-Aarteil S."/>
            <person name="Calhoun S."/>
            <person name="Haridas S."/>
            <person name="Kuo A."/>
            <person name="Mondo S."/>
            <person name="Pangilinan J."/>
            <person name="Riley R."/>
            <person name="LaButti K."/>
            <person name="Andreopoulos B."/>
            <person name="Lipzen A."/>
            <person name="Chen C."/>
            <person name="Yan M."/>
            <person name="Daum C."/>
            <person name="Ng V."/>
            <person name="Clum A."/>
            <person name="Steindorff A."/>
            <person name="Ohm R.A."/>
            <person name="Martin F."/>
            <person name="Silar P."/>
            <person name="Natvig D.O."/>
            <person name="Lalanne C."/>
            <person name="Gautier V."/>
            <person name="Ament-Velasquez S.L."/>
            <person name="Kruys A."/>
            <person name="Hutchinson M.I."/>
            <person name="Powell A.J."/>
            <person name="Barry K."/>
            <person name="Miller A.N."/>
            <person name="Grigoriev I.V."/>
            <person name="Debuchy R."/>
            <person name="Gladieux P."/>
            <person name="Hiltunen Thoren M."/>
            <person name="Johannesson H."/>
        </authorList>
    </citation>
    <scope>NUCLEOTIDE SEQUENCE</scope>
    <source>
        <strain evidence="1">CBS 123565</strain>
    </source>
</reference>
<organism evidence="1 2">
    <name type="scientific">Trichocladium antarcticum</name>
    <dbReference type="NCBI Taxonomy" id="1450529"/>
    <lineage>
        <taxon>Eukaryota</taxon>
        <taxon>Fungi</taxon>
        <taxon>Dikarya</taxon>
        <taxon>Ascomycota</taxon>
        <taxon>Pezizomycotina</taxon>
        <taxon>Sordariomycetes</taxon>
        <taxon>Sordariomycetidae</taxon>
        <taxon>Sordariales</taxon>
        <taxon>Chaetomiaceae</taxon>
        <taxon>Trichocladium</taxon>
    </lineage>
</organism>